<feature type="region of interest" description="Disordered" evidence="14">
    <location>
        <begin position="421"/>
        <end position="457"/>
    </location>
</feature>
<dbReference type="AlphaFoldDB" id="A0A840YH07"/>
<evidence type="ECO:0000313" key="16">
    <source>
        <dbReference type="EMBL" id="MBB5693144.1"/>
    </source>
</evidence>
<feature type="compositionally biased region" description="Pro residues" evidence="14">
    <location>
        <begin position="442"/>
        <end position="453"/>
    </location>
</feature>
<keyword evidence="8" id="KW-0863">Zinc-finger</keyword>
<evidence type="ECO:0000256" key="8">
    <source>
        <dbReference type="ARBA" id="ARBA00022771"/>
    </source>
</evidence>
<evidence type="ECO:0000256" key="13">
    <source>
        <dbReference type="HAMAP-Rule" id="MF_00974"/>
    </source>
</evidence>
<dbReference type="EMBL" id="JACIJD010000004">
    <property type="protein sequence ID" value="MBB5693144.1"/>
    <property type="molecule type" value="Genomic_DNA"/>
</dbReference>
<dbReference type="PANTHER" id="PTHR30313:SF2">
    <property type="entry name" value="DNA PRIMASE"/>
    <property type="match status" value="1"/>
</dbReference>
<dbReference type="PANTHER" id="PTHR30313">
    <property type="entry name" value="DNA PRIMASE"/>
    <property type="match status" value="1"/>
</dbReference>
<keyword evidence="4 13" id="KW-0808">Transferase</keyword>
<dbReference type="GO" id="GO:0000428">
    <property type="term" value="C:DNA-directed RNA polymerase complex"/>
    <property type="evidence" value="ECO:0007669"/>
    <property type="project" value="UniProtKB-KW"/>
</dbReference>
<dbReference type="InterPro" id="IPR037068">
    <property type="entry name" value="DNA_primase_core_N_sf"/>
</dbReference>
<dbReference type="InterPro" id="IPR030846">
    <property type="entry name" value="DnaG_bac"/>
</dbReference>
<dbReference type="Pfam" id="PF08275">
    <property type="entry name" value="DNAG_N"/>
    <property type="match status" value="1"/>
</dbReference>
<dbReference type="SUPFAM" id="SSF56731">
    <property type="entry name" value="DNA primase core"/>
    <property type="match status" value="1"/>
</dbReference>
<dbReference type="Pfam" id="PF01807">
    <property type="entry name" value="Zn_ribbon_DnaG"/>
    <property type="match status" value="1"/>
</dbReference>
<keyword evidence="17" id="KW-1185">Reference proteome</keyword>
<dbReference type="InterPro" id="IPR002694">
    <property type="entry name" value="Znf_CHC2"/>
</dbReference>
<accession>A0A840YH07</accession>
<evidence type="ECO:0000256" key="14">
    <source>
        <dbReference type="SAM" id="MobiDB-lite"/>
    </source>
</evidence>
<dbReference type="GO" id="GO:1990077">
    <property type="term" value="C:primosome complex"/>
    <property type="evidence" value="ECO:0007669"/>
    <property type="project" value="UniProtKB-KW"/>
</dbReference>
<evidence type="ECO:0000256" key="9">
    <source>
        <dbReference type="ARBA" id="ARBA00022833"/>
    </source>
</evidence>
<dbReference type="FunFam" id="3.40.1360.10:FF:000002">
    <property type="entry name" value="DNA primase"/>
    <property type="match status" value="1"/>
</dbReference>
<gene>
    <name evidence="13" type="primary">dnaG</name>
    <name evidence="16" type="ORF">FHS87_001170</name>
</gene>
<evidence type="ECO:0000256" key="12">
    <source>
        <dbReference type="ARBA" id="ARBA00023163"/>
    </source>
</evidence>
<keyword evidence="3 13" id="KW-0639">Primosome</keyword>
<sequence length="635" mass="68563">MPLPPNFLDELRARTPLPPLIGRKVKLTRNGRQWKGCCPFHNEKTPSFYVYDDHYHCFGCGQHGDAIGFTMQTEGLPFREAVERLAGEAGLEVPKESPRQAAREARAKDIHEVLAAAAEVMARWLRAPEGRQGLDYLRGRGLTEATISRFGLGWSGAGRGALAAELKPLGIEPRQLAEAGLVKPAEGREGVYNDFFYNRVTFPIRDRRGRVVSFGGRILGDGQPKYLNGPETEAFSKRRTLYGLDMAREAVFRGRARLVVAEGYMDVIALHQAGFEGAVAPLGTALTPEQMEEIWRVTPEPVLCLDADAAGLRAAARTAEMVMPLLGTERTLHFAAVTGGKDPDDLIRAKGPAAFQAVLDAARPLSTALYDLMADSRPLGTPEGRAAFRNDLAAAAGRIPDKALAAEYRRALLDRFFESTRPQRPQRAPFVPRAGGGGRPGFKPPPRLPPRPSPAAEATRIEQARCLLAITLAHPWLLNEVEEAFALLELPHGQPSALQAAMLAWHADQVLAEEAQGLTDASIVDPTSLDSADLVAHLDATGLGEARAWVMRATGLPREAGSDAQPGETLAGWWHFFGFLRGEGALVEDLEAAGRELEAANDAAAQARVIRLSQALSALRRGETGLEEGAGGAAP</sequence>
<dbReference type="RefSeq" id="WP_184514841.1">
    <property type="nucleotide sequence ID" value="NZ_JACIJD010000004.1"/>
</dbReference>
<comment type="subunit">
    <text evidence="13">Monomer. Interacts with DnaB.</text>
</comment>
<dbReference type="SMART" id="SM00493">
    <property type="entry name" value="TOPRIM"/>
    <property type="match status" value="1"/>
</dbReference>
<dbReference type="InterPro" id="IPR034151">
    <property type="entry name" value="TOPRIM_DnaG_bac"/>
</dbReference>
<dbReference type="GO" id="GO:0008270">
    <property type="term" value="F:zinc ion binding"/>
    <property type="evidence" value="ECO:0007669"/>
    <property type="project" value="UniProtKB-KW"/>
</dbReference>
<evidence type="ECO:0000256" key="11">
    <source>
        <dbReference type="ARBA" id="ARBA00023125"/>
    </source>
</evidence>
<dbReference type="Gene3D" id="3.90.980.10">
    <property type="entry name" value="DNA primase, catalytic core, N-terminal domain"/>
    <property type="match status" value="1"/>
</dbReference>
<dbReference type="PROSITE" id="PS50880">
    <property type="entry name" value="TOPRIM"/>
    <property type="match status" value="1"/>
</dbReference>
<protein>
    <recommendedName>
        <fullName evidence="13">DNA primase</fullName>
        <ecNumber evidence="13">2.7.7.101</ecNumber>
    </recommendedName>
</protein>
<dbReference type="GO" id="GO:0003677">
    <property type="term" value="F:DNA binding"/>
    <property type="evidence" value="ECO:0007669"/>
    <property type="project" value="UniProtKB-KW"/>
</dbReference>
<reference evidence="16 17" key="1">
    <citation type="submission" date="2020-08" db="EMBL/GenBank/DDBJ databases">
        <title>Genomic Encyclopedia of Type Strains, Phase IV (KMG-IV): sequencing the most valuable type-strain genomes for metagenomic binning, comparative biology and taxonomic classification.</title>
        <authorList>
            <person name="Goeker M."/>
        </authorList>
    </citation>
    <scope>NUCLEOTIDE SEQUENCE [LARGE SCALE GENOMIC DNA]</scope>
    <source>
        <strain evidence="16 17">DSM 25622</strain>
    </source>
</reference>
<dbReference type="NCBIfam" id="TIGR01391">
    <property type="entry name" value="dnaG"/>
    <property type="match status" value="1"/>
</dbReference>
<evidence type="ECO:0000256" key="4">
    <source>
        <dbReference type="ARBA" id="ARBA00022679"/>
    </source>
</evidence>
<dbReference type="Gene3D" id="3.40.1360.10">
    <property type="match status" value="1"/>
</dbReference>
<dbReference type="HAMAP" id="MF_00974">
    <property type="entry name" value="DNA_primase_DnaG"/>
    <property type="match status" value="1"/>
</dbReference>
<keyword evidence="9" id="KW-0862">Zinc</keyword>
<evidence type="ECO:0000256" key="6">
    <source>
        <dbReference type="ARBA" id="ARBA00022705"/>
    </source>
</evidence>
<dbReference type="InterPro" id="IPR050219">
    <property type="entry name" value="DnaG_primase"/>
</dbReference>
<evidence type="ECO:0000256" key="2">
    <source>
        <dbReference type="ARBA" id="ARBA00022478"/>
    </source>
</evidence>
<evidence type="ECO:0000256" key="7">
    <source>
        <dbReference type="ARBA" id="ARBA00022723"/>
    </source>
</evidence>
<keyword evidence="10" id="KW-0460">Magnesium</keyword>
<proteinExistence type="inferred from homology"/>
<comment type="cofactor">
    <cofactor evidence="1">
        <name>Zn(2+)</name>
        <dbReference type="ChEBI" id="CHEBI:29105"/>
    </cofactor>
</comment>
<dbReference type="InterPro" id="IPR006295">
    <property type="entry name" value="DNA_primase_DnaG"/>
</dbReference>
<feature type="domain" description="Toprim" evidence="15">
    <location>
        <begin position="256"/>
        <end position="338"/>
    </location>
</feature>
<dbReference type="Proteomes" id="UP000580654">
    <property type="component" value="Unassembled WGS sequence"/>
</dbReference>
<dbReference type="CDD" id="cd03364">
    <property type="entry name" value="TOPRIM_DnaG_primases"/>
    <property type="match status" value="1"/>
</dbReference>
<dbReference type="EC" id="2.7.7.101" evidence="13"/>
<keyword evidence="2 13" id="KW-0240">DNA-directed RNA polymerase</keyword>
<keyword evidence="6 13" id="KW-0235">DNA replication</keyword>
<comment type="similarity">
    <text evidence="13">Belongs to the DnaG primase family.</text>
</comment>
<dbReference type="GO" id="GO:0006269">
    <property type="term" value="P:DNA replication, synthesis of primer"/>
    <property type="evidence" value="ECO:0007669"/>
    <property type="project" value="UniProtKB-UniRule"/>
</dbReference>
<dbReference type="Pfam" id="PF13662">
    <property type="entry name" value="Toprim_4"/>
    <property type="match status" value="1"/>
</dbReference>
<evidence type="ECO:0000256" key="3">
    <source>
        <dbReference type="ARBA" id="ARBA00022515"/>
    </source>
</evidence>
<evidence type="ECO:0000256" key="5">
    <source>
        <dbReference type="ARBA" id="ARBA00022695"/>
    </source>
</evidence>
<comment type="catalytic activity">
    <reaction evidence="13">
        <text>ssDNA + n NTP = ssDNA/pppN(pN)n-1 hybrid + (n-1) diphosphate.</text>
        <dbReference type="EC" id="2.7.7.101"/>
    </reaction>
</comment>
<organism evidence="16 17">
    <name type="scientific">Muricoccus pecuniae</name>
    <dbReference type="NCBI Taxonomy" id="693023"/>
    <lineage>
        <taxon>Bacteria</taxon>
        <taxon>Pseudomonadati</taxon>
        <taxon>Pseudomonadota</taxon>
        <taxon>Alphaproteobacteria</taxon>
        <taxon>Acetobacterales</taxon>
        <taxon>Roseomonadaceae</taxon>
        <taxon>Muricoccus</taxon>
    </lineage>
</organism>
<dbReference type="SMART" id="SM00400">
    <property type="entry name" value="ZnF_CHCC"/>
    <property type="match status" value="1"/>
</dbReference>
<dbReference type="Gene3D" id="3.90.580.10">
    <property type="entry name" value="Zinc finger, CHC2-type domain"/>
    <property type="match status" value="1"/>
</dbReference>
<dbReference type="InterPro" id="IPR013264">
    <property type="entry name" value="DNAG_N"/>
</dbReference>
<dbReference type="InterPro" id="IPR006171">
    <property type="entry name" value="TOPRIM_dom"/>
</dbReference>
<dbReference type="SUPFAM" id="SSF57783">
    <property type="entry name" value="Zinc beta-ribbon"/>
    <property type="match status" value="1"/>
</dbReference>
<evidence type="ECO:0000256" key="1">
    <source>
        <dbReference type="ARBA" id="ARBA00001947"/>
    </source>
</evidence>
<evidence type="ECO:0000313" key="17">
    <source>
        <dbReference type="Proteomes" id="UP000580654"/>
    </source>
</evidence>
<comment type="function">
    <text evidence="13">RNA polymerase that catalyzes the synthesis of short RNA molecules used as primers for DNA polymerase during DNA replication.</text>
</comment>
<dbReference type="GO" id="GO:0003899">
    <property type="term" value="F:DNA-directed RNA polymerase activity"/>
    <property type="evidence" value="ECO:0007669"/>
    <property type="project" value="UniProtKB-UniRule"/>
</dbReference>
<keyword evidence="11 13" id="KW-0238">DNA-binding</keyword>
<keyword evidence="7" id="KW-0479">Metal-binding</keyword>
<keyword evidence="5 13" id="KW-0548">Nucleotidyltransferase</keyword>
<dbReference type="GO" id="GO:0005737">
    <property type="term" value="C:cytoplasm"/>
    <property type="evidence" value="ECO:0007669"/>
    <property type="project" value="TreeGrafter"/>
</dbReference>
<comment type="caution">
    <text evidence="13">Lacks conserved residue(s) required for the propagation of feature annotation.</text>
</comment>
<evidence type="ECO:0000256" key="10">
    <source>
        <dbReference type="ARBA" id="ARBA00022842"/>
    </source>
</evidence>
<dbReference type="FunFam" id="3.90.580.10:FF:000001">
    <property type="entry name" value="DNA primase"/>
    <property type="match status" value="1"/>
</dbReference>
<comment type="caution">
    <text evidence="16">The sequence shown here is derived from an EMBL/GenBank/DDBJ whole genome shotgun (WGS) entry which is preliminary data.</text>
</comment>
<keyword evidence="12 13" id="KW-0804">Transcription</keyword>
<dbReference type="InterPro" id="IPR036977">
    <property type="entry name" value="DNA_primase_Znf_CHC2"/>
</dbReference>
<name>A0A840YH07_9PROT</name>
<evidence type="ECO:0000259" key="15">
    <source>
        <dbReference type="PROSITE" id="PS50880"/>
    </source>
</evidence>